<proteinExistence type="predicted"/>
<dbReference type="AlphaFoldDB" id="X0XSU3"/>
<organism evidence="1">
    <name type="scientific">marine sediment metagenome</name>
    <dbReference type="NCBI Taxonomy" id="412755"/>
    <lineage>
        <taxon>unclassified sequences</taxon>
        <taxon>metagenomes</taxon>
        <taxon>ecological metagenomes</taxon>
    </lineage>
</organism>
<comment type="caution">
    <text evidence="1">The sequence shown here is derived from an EMBL/GenBank/DDBJ whole genome shotgun (WGS) entry which is preliminary data.</text>
</comment>
<evidence type="ECO:0000313" key="1">
    <source>
        <dbReference type="EMBL" id="GAG39713.1"/>
    </source>
</evidence>
<dbReference type="EMBL" id="BARS01048747">
    <property type="protein sequence ID" value="GAG39713.1"/>
    <property type="molecule type" value="Genomic_DNA"/>
</dbReference>
<name>X0XSU3_9ZZZZ</name>
<accession>X0XSU3</accession>
<reference evidence="1" key="1">
    <citation type="journal article" date="2014" name="Front. Microbiol.">
        <title>High frequency of phylogenetically diverse reductive dehalogenase-homologous genes in deep subseafloor sedimentary metagenomes.</title>
        <authorList>
            <person name="Kawai M."/>
            <person name="Futagami T."/>
            <person name="Toyoda A."/>
            <person name="Takaki Y."/>
            <person name="Nishi S."/>
            <person name="Hori S."/>
            <person name="Arai W."/>
            <person name="Tsubouchi T."/>
            <person name="Morono Y."/>
            <person name="Uchiyama I."/>
            <person name="Ito T."/>
            <person name="Fujiyama A."/>
            <person name="Inagaki F."/>
            <person name="Takami H."/>
        </authorList>
    </citation>
    <scope>NUCLEOTIDE SEQUENCE</scope>
    <source>
        <strain evidence="1">Expedition CK06-06</strain>
    </source>
</reference>
<protein>
    <submittedName>
        <fullName evidence="1">Uncharacterized protein</fullName>
    </submittedName>
</protein>
<sequence length="168" mass="20055">MSSVDSNHTYYEFYEECINLVNDFKKTLEMDPLNPNSIEKAKHTRINMSIIDETGVGDIILLTNTVKYNDIFNIVCYFIESIENIQEKYYSYYLPPPIVNVYHLCLILYCDCECRHFQRDYYRDSGKDKKYLENNCECCIRHRTVETDNINNTDSDFVESFLDYINYN</sequence>
<gene>
    <name evidence="1" type="ORF">S01H1_72998</name>
</gene>